<dbReference type="STRING" id="1246637.MTBBW1_550020"/>
<proteinExistence type="predicted"/>
<protein>
    <recommendedName>
        <fullName evidence="3">Transposase</fullName>
    </recommendedName>
</protein>
<evidence type="ECO:0008006" key="3">
    <source>
        <dbReference type="Google" id="ProtNLM"/>
    </source>
</evidence>
<dbReference type="Proteomes" id="UP000191931">
    <property type="component" value="Unassembled WGS sequence"/>
</dbReference>
<name>A0A1W1HI02_9BACT</name>
<evidence type="ECO:0000313" key="1">
    <source>
        <dbReference type="EMBL" id="SLM32070.1"/>
    </source>
</evidence>
<reference evidence="1 2" key="1">
    <citation type="submission" date="2017-03" db="EMBL/GenBank/DDBJ databases">
        <authorList>
            <person name="Afonso C.L."/>
            <person name="Miller P.J."/>
            <person name="Scott M.A."/>
            <person name="Spackman E."/>
            <person name="Goraichik I."/>
            <person name="Dimitrov K.M."/>
            <person name="Suarez D.L."/>
            <person name="Swayne D.E."/>
        </authorList>
    </citation>
    <scope>NUCLEOTIDE SEQUENCE [LARGE SCALE GENOMIC DNA]</scope>
    <source>
        <strain evidence="1">PRJEB14757</strain>
    </source>
</reference>
<accession>A0A1W1HI02</accession>
<evidence type="ECO:0000313" key="2">
    <source>
        <dbReference type="Proteomes" id="UP000191931"/>
    </source>
</evidence>
<dbReference type="AlphaFoldDB" id="A0A1W1HI02"/>
<organism evidence="1 2">
    <name type="scientific">Desulfamplus magnetovallimortis</name>
    <dbReference type="NCBI Taxonomy" id="1246637"/>
    <lineage>
        <taxon>Bacteria</taxon>
        <taxon>Pseudomonadati</taxon>
        <taxon>Thermodesulfobacteriota</taxon>
        <taxon>Desulfobacteria</taxon>
        <taxon>Desulfobacterales</taxon>
        <taxon>Desulfobacteraceae</taxon>
        <taxon>Desulfamplus</taxon>
    </lineage>
</organism>
<sequence length="62" mass="7502">MIYYITANKLKTSWIKAKTNIFKLWHTLWIRQKEAHQQTIALSKLKIRVRLIVETRHALSLR</sequence>
<keyword evidence="2" id="KW-1185">Reference proteome</keyword>
<gene>
    <name evidence="1" type="ORF">MTBBW1_550020</name>
</gene>
<dbReference type="EMBL" id="FWEV01000298">
    <property type="protein sequence ID" value="SLM32070.1"/>
    <property type="molecule type" value="Genomic_DNA"/>
</dbReference>